<dbReference type="GO" id="GO:0016747">
    <property type="term" value="F:acyltransferase activity, transferring groups other than amino-acyl groups"/>
    <property type="evidence" value="ECO:0007669"/>
    <property type="project" value="InterPro"/>
</dbReference>
<protein>
    <submittedName>
        <fullName evidence="2">GNAT family N-acetyltransferase</fullName>
    </submittedName>
</protein>
<gene>
    <name evidence="2" type="ORF">FCS21_00925</name>
</gene>
<comment type="caution">
    <text evidence="2">The sequence shown here is derived from an EMBL/GenBank/DDBJ whole genome shotgun (WGS) entry which is preliminary data.</text>
</comment>
<keyword evidence="3" id="KW-1185">Reference proteome</keyword>
<dbReference type="AlphaFoldDB" id="A0A8H2PNN3"/>
<reference evidence="2 3" key="1">
    <citation type="submission" date="2019-05" db="EMBL/GenBank/DDBJ databases">
        <title>Colwellia ponticola sp. nov., isolated from seawater.</title>
        <authorList>
            <person name="Yoon J.-H."/>
        </authorList>
    </citation>
    <scope>NUCLEOTIDE SEQUENCE [LARGE SCALE GENOMIC DNA]</scope>
    <source>
        <strain evidence="2 3">OISW-25</strain>
    </source>
</reference>
<dbReference type="InterPro" id="IPR000182">
    <property type="entry name" value="GNAT_dom"/>
</dbReference>
<dbReference type="CDD" id="cd04301">
    <property type="entry name" value="NAT_SF"/>
    <property type="match status" value="1"/>
</dbReference>
<accession>A0A8H2PNN3</accession>
<name>A0A8H2PNN3_9GAMM</name>
<evidence type="ECO:0000313" key="3">
    <source>
        <dbReference type="Proteomes" id="UP000307702"/>
    </source>
</evidence>
<dbReference type="OrthoDB" id="6321659at2"/>
<dbReference type="Proteomes" id="UP000307702">
    <property type="component" value="Unassembled WGS sequence"/>
</dbReference>
<dbReference type="SUPFAM" id="SSF55729">
    <property type="entry name" value="Acyl-CoA N-acyltransferases (Nat)"/>
    <property type="match status" value="1"/>
</dbReference>
<dbReference type="PROSITE" id="PS51186">
    <property type="entry name" value="GNAT"/>
    <property type="match status" value="1"/>
</dbReference>
<evidence type="ECO:0000313" key="2">
    <source>
        <dbReference type="EMBL" id="TMM47971.1"/>
    </source>
</evidence>
<dbReference type="Pfam" id="PF00583">
    <property type="entry name" value="Acetyltransf_1"/>
    <property type="match status" value="1"/>
</dbReference>
<dbReference type="EMBL" id="SZVP01000001">
    <property type="protein sequence ID" value="TMM47971.1"/>
    <property type="molecule type" value="Genomic_DNA"/>
</dbReference>
<feature type="domain" description="N-acetyltransferase" evidence="1">
    <location>
        <begin position="6"/>
        <end position="189"/>
    </location>
</feature>
<organism evidence="2 3">
    <name type="scientific">Colwellia ponticola</name>
    <dbReference type="NCBI Taxonomy" id="2304625"/>
    <lineage>
        <taxon>Bacteria</taxon>
        <taxon>Pseudomonadati</taxon>
        <taxon>Pseudomonadota</taxon>
        <taxon>Gammaproteobacteria</taxon>
        <taxon>Alteromonadales</taxon>
        <taxon>Colwelliaceae</taxon>
        <taxon>Colwellia</taxon>
    </lineage>
</organism>
<dbReference type="InterPro" id="IPR016181">
    <property type="entry name" value="Acyl_CoA_acyltransferase"/>
</dbReference>
<sequence length="200" mass="22621">MKNNKVTYLPLTAEYFPQVITLANHVHGEGYLDQQKIVKWTTKGIVNNINTSFVAVIDNQVIGFRCTYSAKQWQIDQWCTPALWAIDSDKCCYFKCNTVDEKYRGLGIGKRLLQLAINAAKQQGAHAGISHLWKQSPHNSAISYFSKCGGILIKSHPDKWHEESKQGYHCILCGDDCHCEAAEMIIYFEKAVENTLGSDF</sequence>
<keyword evidence="2" id="KW-0808">Transferase</keyword>
<proteinExistence type="predicted"/>
<dbReference type="Gene3D" id="3.40.630.30">
    <property type="match status" value="1"/>
</dbReference>
<evidence type="ECO:0000259" key="1">
    <source>
        <dbReference type="PROSITE" id="PS51186"/>
    </source>
</evidence>